<keyword evidence="4" id="KW-1185">Reference proteome</keyword>
<feature type="transmembrane region" description="Helical" evidence="1">
    <location>
        <begin position="7"/>
        <end position="27"/>
    </location>
</feature>
<evidence type="ECO:0000313" key="3">
    <source>
        <dbReference type="EMBL" id="TYA78648.1"/>
    </source>
</evidence>
<dbReference type="InterPro" id="IPR003399">
    <property type="entry name" value="Mce/MlaD"/>
</dbReference>
<organism evidence="3 4">
    <name type="scientific">Seonamhaeicola marinus</name>
    <dbReference type="NCBI Taxonomy" id="1912246"/>
    <lineage>
        <taxon>Bacteria</taxon>
        <taxon>Pseudomonadati</taxon>
        <taxon>Bacteroidota</taxon>
        <taxon>Flavobacteriia</taxon>
        <taxon>Flavobacteriales</taxon>
        <taxon>Flavobacteriaceae</taxon>
    </lineage>
</organism>
<dbReference type="PANTHER" id="PTHR33371">
    <property type="entry name" value="INTERMEMBRANE PHOSPHOLIPID TRANSPORT SYSTEM BINDING PROTEIN MLAD-RELATED"/>
    <property type="match status" value="1"/>
</dbReference>
<evidence type="ECO:0000259" key="2">
    <source>
        <dbReference type="Pfam" id="PF02470"/>
    </source>
</evidence>
<proteinExistence type="predicted"/>
<dbReference type="PANTHER" id="PTHR33371:SF4">
    <property type="entry name" value="INTERMEMBRANE PHOSPHOLIPID TRANSPORT SYSTEM BINDING PROTEIN MLAD"/>
    <property type="match status" value="1"/>
</dbReference>
<reference evidence="3 4" key="1">
    <citation type="submission" date="2019-08" db="EMBL/GenBank/DDBJ databases">
        <title>Seonamhaeicola sediminis sp. nov., isolated from marine sediment.</title>
        <authorList>
            <person name="Cao W.R."/>
        </authorList>
    </citation>
    <scope>NUCLEOTIDE SEQUENCE [LARGE SCALE GENOMIC DNA]</scope>
    <source>
        <strain evidence="3 4">B011</strain>
    </source>
</reference>
<dbReference type="Proteomes" id="UP000323930">
    <property type="component" value="Unassembled WGS sequence"/>
</dbReference>
<feature type="domain" description="Mce/MlaD" evidence="2">
    <location>
        <begin position="37"/>
        <end position="110"/>
    </location>
</feature>
<evidence type="ECO:0000256" key="1">
    <source>
        <dbReference type="SAM" id="Phobius"/>
    </source>
</evidence>
<dbReference type="EMBL" id="VSDQ01000577">
    <property type="protein sequence ID" value="TYA78648.1"/>
    <property type="molecule type" value="Genomic_DNA"/>
</dbReference>
<accession>A0A5D0I5J4</accession>
<keyword evidence="1" id="KW-0472">Membrane</keyword>
<comment type="caution">
    <text evidence="3">The sequence shown here is derived from an EMBL/GenBank/DDBJ whole genome shotgun (WGS) entry which is preliminary data.</text>
</comment>
<dbReference type="AlphaFoldDB" id="A0A5D0I5J4"/>
<name>A0A5D0I5J4_9FLAO</name>
<protein>
    <submittedName>
        <fullName evidence="3">MCE family protein</fullName>
    </submittedName>
</protein>
<sequence length="310" mass="34301">MKISREVKTALLVIAGIVLLIFGFNYLKGQNLLKPSNTYYTEFDYNALSTSSPVTLNGNEIGKVVDIKLDFQTKKTMVYFSVDPKLEFTKQSKVRLYEMGVMDGNAISLIESKEGDLAKPGDFIESEVQKGLLSSLSENFSGLSDNLDHTLISADTLLVSLNKFVNDDGSNGLKTTISQLNRTLKSFEATSNSLNGIMSNNDEKIASILTELQTSSKNLAGMLTKLNEANLDETIKNLNSTLSNFNRILGDLDKGNGSIGKLLKDDKLYNNLEGATGELEALLKDIKLHPKRYFRILSKKEIPYSEEETN</sequence>
<evidence type="ECO:0000313" key="4">
    <source>
        <dbReference type="Proteomes" id="UP000323930"/>
    </source>
</evidence>
<keyword evidence="1" id="KW-1133">Transmembrane helix</keyword>
<dbReference type="InterPro" id="IPR052336">
    <property type="entry name" value="MlaD_Phospholipid_Transporter"/>
</dbReference>
<keyword evidence="1" id="KW-0812">Transmembrane</keyword>
<dbReference type="RefSeq" id="WP_148541856.1">
    <property type="nucleotide sequence ID" value="NZ_VSDQ01000577.1"/>
</dbReference>
<dbReference type="Pfam" id="PF02470">
    <property type="entry name" value="MlaD"/>
    <property type="match status" value="1"/>
</dbReference>
<gene>
    <name evidence="3" type="ORF">FUA24_09865</name>
</gene>
<dbReference type="OrthoDB" id="9769132at2"/>